<protein>
    <submittedName>
        <fullName evidence="3">PH domain-containing protein</fullName>
    </submittedName>
</protein>
<keyword evidence="1" id="KW-1133">Transmembrane helix</keyword>
<keyword evidence="1" id="KW-0472">Membrane</keyword>
<proteinExistence type="predicted"/>
<feature type="domain" description="Uncharacterized protein YyaB-like PH" evidence="2">
    <location>
        <begin position="43"/>
        <end position="118"/>
    </location>
</feature>
<evidence type="ECO:0000256" key="1">
    <source>
        <dbReference type="SAM" id="Phobius"/>
    </source>
</evidence>
<evidence type="ECO:0000313" key="4">
    <source>
        <dbReference type="Proteomes" id="UP000184212"/>
    </source>
</evidence>
<dbReference type="Pfam" id="PF06713">
    <property type="entry name" value="bPH_4"/>
    <property type="match status" value="1"/>
</dbReference>
<feature type="transmembrane region" description="Helical" evidence="1">
    <location>
        <begin position="24"/>
        <end position="45"/>
    </location>
</feature>
<accession>A0A1M5RV40</accession>
<dbReference type="EMBL" id="FQWQ01000002">
    <property type="protein sequence ID" value="SHH30050.1"/>
    <property type="molecule type" value="Genomic_DNA"/>
</dbReference>
<organism evidence="3 4">
    <name type="scientific">Chryseolinea serpens</name>
    <dbReference type="NCBI Taxonomy" id="947013"/>
    <lineage>
        <taxon>Bacteria</taxon>
        <taxon>Pseudomonadati</taxon>
        <taxon>Bacteroidota</taxon>
        <taxon>Cytophagia</taxon>
        <taxon>Cytophagales</taxon>
        <taxon>Fulvivirgaceae</taxon>
        <taxon>Chryseolinea</taxon>
    </lineage>
</organism>
<dbReference type="AlphaFoldDB" id="A0A1M5RV40"/>
<evidence type="ECO:0000259" key="2">
    <source>
        <dbReference type="Pfam" id="PF06713"/>
    </source>
</evidence>
<keyword evidence="1" id="KW-0812">Transmembrane</keyword>
<gene>
    <name evidence="3" type="ORF">SAMN04488109_3594</name>
</gene>
<evidence type="ECO:0000313" key="3">
    <source>
        <dbReference type="EMBL" id="SHH30050.1"/>
    </source>
</evidence>
<dbReference type="Proteomes" id="UP000184212">
    <property type="component" value="Unassembled WGS sequence"/>
</dbReference>
<reference evidence="3 4" key="1">
    <citation type="submission" date="2016-11" db="EMBL/GenBank/DDBJ databases">
        <authorList>
            <person name="Jaros S."/>
            <person name="Januszkiewicz K."/>
            <person name="Wedrychowicz H."/>
        </authorList>
    </citation>
    <scope>NUCLEOTIDE SEQUENCE [LARGE SCALE GENOMIC DNA]</scope>
    <source>
        <strain evidence="3 4">DSM 24574</strain>
    </source>
</reference>
<dbReference type="InterPro" id="IPR009589">
    <property type="entry name" value="PH_YyaB-like"/>
</dbReference>
<name>A0A1M5RV40_9BACT</name>
<dbReference type="GO" id="GO:0030153">
    <property type="term" value="P:bacteriocin immunity"/>
    <property type="evidence" value="ECO:0007669"/>
    <property type="project" value="InterPro"/>
</dbReference>
<sequence>MILSAAIVLPILLPLVITPFDPNGLIVGLIIAPVIAIPFLLGTHYRIQGHVLEIRCAFIIRIDVDILRITSVSKTRNPISAPALSLDRIEIVYGNGLRYVIVSPKDKVGFVQSLKAINHQITVSGVSNEASSIL</sequence>
<keyword evidence="4" id="KW-1185">Reference proteome</keyword>
<dbReference type="STRING" id="947013.SAMN04488109_3594"/>